<dbReference type="PANTHER" id="PTHR43124:SF3">
    <property type="entry name" value="CHLORAMPHENICOL EFFLUX PUMP RV0191"/>
    <property type="match status" value="1"/>
</dbReference>
<evidence type="ECO:0000313" key="10">
    <source>
        <dbReference type="EMBL" id="TXR53677.1"/>
    </source>
</evidence>
<comment type="subcellular location">
    <subcellularLocation>
        <location evidence="8">Cell inner membrane</location>
        <topology evidence="8">Multi-pass membrane protein</topology>
    </subcellularLocation>
    <subcellularLocation>
        <location evidence="1">Cell membrane</location>
        <topology evidence="1">Multi-pass membrane protein</topology>
    </subcellularLocation>
</comment>
<dbReference type="InterPro" id="IPR011701">
    <property type="entry name" value="MFS"/>
</dbReference>
<keyword evidence="11" id="KW-1185">Reference proteome</keyword>
<dbReference type="OrthoDB" id="9814303at2"/>
<dbReference type="RefSeq" id="WP_147713077.1">
    <property type="nucleotide sequence ID" value="NZ_VKAD01000001.1"/>
</dbReference>
<dbReference type="InterPro" id="IPR020846">
    <property type="entry name" value="MFS_dom"/>
</dbReference>
<keyword evidence="6 8" id="KW-1133">Transmembrane helix</keyword>
<feature type="transmembrane region" description="Helical" evidence="8">
    <location>
        <begin position="276"/>
        <end position="296"/>
    </location>
</feature>
<keyword evidence="4" id="KW-1003">Cell membrane</keyword>
<feature type="transmembrane region" description="Helical" evidence="8">
    <location>
        <begin position="75"/>
        <end position="93"/>
    </location>
</feature>
<dbReference type="PROSITE" id="PS50850">
    <property type="entry name" value="MFS"/>
    <property type="match status" value="1"/>
</dbReference>
<dbReference type="Proteomes" id="UP000321764">
    <property type="component" value="Unassembled WGS sequence"/>
</dbReference>
<dbReference type="InterPro" id="IPR050189">
    <property type="entry name" value="MFS_Efflux_Transporters"/>
</dbReference>
<feature type="transmembrane region" description="Helical" evidence="8">
    <location>
        <begin position="161"/>
        <end position="183"/>
    </location>
</feature>
<evidence type="ECO:0000259" key="9">
    <source>
        <dbReference type="PROSITE" id="PS50850"/>
    </source>
</evidence>
<keyword evidence="7 8" id="KW-0472">Membrane</keyword>
<sequence length="397" mass="41826">MKTVVPFGLVLFLAGVFALGPFATDSYLAAIPHIADDLAVSTSSVALTVSIYVFAMAIGQLIGGPLCDRAGRRRTVILGLALFILGGFVITAADSLTSLYSGRIIQAIGGGIAFVCVPAIIRDNASGKEAAKLFTLIALIMMVAPSIAPSFGTLILKLMGWHWIFILMSAFAIVVAVAGLFLVPNSYQYKADKSVSIVNSFIDIFNTREARKYVVIQAATYSVLMIFLTNSSMIYIENYGLSETLFSSLFILNTAAGIIVNRLNSFLLNRYSPEKLLSAFVSLQVVGLLILLTGQLVMPENWLIVVLGFVIAMASLGGILGNSNACFMSFFSSNTGVASSYLGATQSIASAVIAALSTLLITFGLGALALLMLGLSVTALLVSAKANQQAQPNQGAA</sequence>
<feature type="transmembrane region" description="Helical" evidence="8">
    <location>
        <begin position="133"/>
        <end position="155"/>
    </location>
</feature>
<evidence type="ECO:0000313" key="11">
    <source>
        <dbReference type="Proteomes" id="UP000321764"/>
    </source>
</evidence>
<dbReference type="PANTHER" id="PTHR43124">
    <property type="entry name" value="PURINE EFFLUX PUMP PBUE"/>
    <property type="match status" value="1"/>
</dbReference>
<evidence type="ECO:0000256" key="3">
    <source>
        <dbReference type="ARBA" id="ARBA00022448"/>
    </source>
</evidence>
<feature type="transmembrane region" description="Helical" evidence="8">
    <location>
        <begin position="213"/>
        <end position="233"/>
    </location>
</feature>
<feature type="domain" description="Major facilitator superfamily (MFS) profile" evidence="9">
    <location>
        <begin position="1"/>
        <end position="391"/>
    </location>
</feature>
<comment type="caution">
    <text evidence="10">The sequence shown here is derived from an EMBL/GenBank/DDBJ whole genome shotgun (WGS) entry which is preliminary data.</text>
</comment>
<keyword evidence="5 8" id="KW-0812">Transmembrane</keyword>
<feature type="transmembrane region" description="Helical" evidence="8">
    <location>
        <begin position="302"/>
        <end position="320"/>
    </location>
</feature>
<dbReference type="GO" id="GO:0005886">
    <property type="term" value="C:plasma membrane"/>
    <property type="evidence" value="ECO:0007669"/>
    <property type="project" value="UniProtKB-SubCell"/>
</dbReference>
<dbReference type="GO" id="GO:0042910">
    <property type="term" value="F:xenobiotic transmembrane transporter activity"/>
    <property type="evidence" value="ECO:0007669"/>
    <property type="project" value="InterPro"/>
</dbReference>
<accession>A0A5C8Z7Q1</accession>
<proteinExistence type="inferred from homology"/>
<keyword evidence="3 8" id="KW-0813">Transport</keyword>
<feature type="transmembrane region" description="Helical" evidence="8">
    <location>
        <begin position="99"/>
        <end position="121"/>
    </location>
</feature>
<dbReference type="InterPro" id="IPR004812">
    <property type="entry name" value="Efflux_drug-R_Bcr/CmlA"/>
</dbReference>
<feature type="transmembrane region" description="Helical" evidence="8">
    <location>
        <begin position="367"/>
        <end position="384"/>
    </location>
</feature>
<feature type="transmembrane region" description="Helical" evidence="8">
    <location>
        <begin position="341"/>
        <end position="361"/>
    </location>
</feature>
<comment type="similarity">
    <text evidence="2 8">Belongs to the major facilitator superfamily. Bcr/CmlA family.</text>
</comment>
<evidence type="ECO:0000256" key="7">
    <source>
        <dbReference type="ARBA" id="ARBA00023136"/>
    </source>
</evidence>
<evidence type="ECO:0000256" key="1">
    <source>
        <dbReference type="ARBA" id="ARBA00004651"/>
    </source>
</evidence>
<reference evidence="10 11" key="1">
    <citation type="submission" date="2019-07" db="EMBL/GenBank/DDBJ databases">
        <title>Reinekea sp. strain SSH23 genome sequencing and assembly.</title>
        <authorList>
            <person name="Kim I."/>
        </authorList>
    </citation>
    <scope>NUCLEOTIDE SEQUENCE [LARGE SCALE GENOMIC DNA]</scope>
    <source>
        <strain evidence="10 11">SSH23</strain>
    </source>
</reference>
<dbReference type="SUPFAM" id="SSF103473">
    <property type="entry name" value="MFS general substrate transporter"/>
    <property type="match status" value="1"/>
</dbReference>
<comment type="caution">
    <text evidence="8">Lacks conserved residue(s) required for the propagation of feature annotation.</text>
</comment>
<dbReference type="Gene3D" id="1.20.1720.10">
    <property type="entry name" value="Multidrug resistance protein D"/>
    <property type="match status" value="1"/>
</dbReference>
<evidence type="ECO:0000256" key="4">
    <source>
        <dbReference type="ARBA" id="ARBA00022475"/>
    </source>
</evidence>
<dbReference type="InterPro" id="IPR036259">
    <property type="entry name" value="MFS_trans_sf"/>
</dbReference>
<feature type="transmembrane region" description="Helical" evidence="8">
    <location>
        <begin position="42"/>
        <end position="63"/>
    </location>
</feature>
<dbReference type="AlphaFoldDB" id="A0A5C8Z7Q1"/>
<dbReference type="NCBIfam" id="TIGR00710">
    <property type="entry name" value="efflux_Bcr_CflA"/>
    <property type="match status" value="1"/>
</dbReference>
<feature type="transmembrane region" description="Helical" evidence="8">
    <location>
        <begin position="245"/>
        <end position="264"/>
    </location>
</feature>
<evidence type="ECO:0000256" key="6">
    <source>
        <dbReference type="ARBA" id="ARBA00022989"/>
    </source>
</evidence>
<organism evidence="10 11">
    <name type="scientific">Reinekea thalattae</name>
    <dbReference type="NCBI Taxonomy" id="2593301"/>
    <lineage>
        <taxon>Bacteria</taxon>
        <taxon>Pseudomonadati</taxon>
        <taxon>Pseudomonadota</taxon>
        <taxon>Gammaproteobacteria</taxon>
        <taxon>Oceanospirillales</taxon>
        <taxon>Saccharospirillaceae</taxon>
        <taxon>Reinekea</taxon>
    </lineage>
</organism>
<dbReference type="GO" id="GO:1990961">
    <property type="term" value="P:xenobiotic detoxification by transmembrane export across the plasma membrane"/>
    <property type="evidence" value="ECO:0007669"/>
    <property type="project" value="InterPro"/>
</dbReference>
<keyword evidence="8" id="KW-0997">Cell inner membrane</keyword>
<protein>
    <recommendedName>
        <fullName evidence="8">Bcr/CflA family efflux transporter</fullName>
    </recommendedName>
</protein>
<gene>
    <name evidence="10" type="ORF">FME95_03710</name>
</gene>
<evidence type="ECO:0000256" key="2">
    <source>
        <dbReference type="ARBA" id="ARBA00006236"/>
    </source>
</evidence>
<evidence type="ECO:0000256" key="5">
    <source>
        <dbReference type="ARBA" id="ARBA00022692"/>
    </source>
</evidence>
<dbReference type="Pfam" id="PF07690">
    <property type="entry name" value="MFS_1"/>
    <property type="match status" value="1"/>
</dbReference>
<dbReference type="EMBL" id="VKAD01000001">
    <property type="protein sequence ID" value="TXR53677.1"/>
    <property type="molecule type" value="Genomic_DNA"/>
</dbReference>
<evidence type="ECO:0000256" key="8">
    <source>
        <dbReference type="RuleBase" id="RU365088"/>
    </source>
</evidence>
<name>A0A5C8Z7Q1_9GAMM</name>